<evidence type="ECO:0000313" key="3">
    <source>
        <dbReference type="Proteomes" id="UP000204189"/>
    </source>
</evidence>
<dbReference type="RefSeq" id="YP_009301499.1">
    <property type="nucleotide sequence ID" value="NC_031234.1"/>
</dbReference>
<dbReference type="EMBL" id="KU963260">
    <property type="protein sequence ID" value="AMS03627.1"/>
    <property type="molecule type" value="Genomic_DNA"/>
</dbReference>
<proteinExistence type="predicted"/>
<organism evidence="2 3">
    <name type="scientific">Gordonia phage Emalyn</name>
    <dbReference type="NCBI Taxonomy" id="1821552"/>
    <lineage>
        <taxon>Viruses</taxon>
        <taxon>Duplodnaviria</taxon>
        <taxon>Heunggongvirae</taxon>
        <taxon>Uroviricota</taxon>
        <taxon>Caudoviricetes</taxon>
        <taxon>Emalynvirus</taxon>
        <taxon>Emalynvirus emalyn</taxon>
    </lineage>
</organism>
<protein>
    <submittedName>
        <fullName evidence="2">Uncharacterized protein</fullName>
    </submittedName>
</protein>
<accession>A0A142KBZ4</accession>
<dbReference type="GeneID" id="29123913"/>
<name>A0A142KBZ4_9CAUD</name>
<gene>
    <name evidence="2" type="primary">58</name>
    <name evidence="2" type="ORF">SEA_EMALYN_58</name>
</gene>
<dbReference type="Proteomes" id="UP000204189">
    <property type="component" value="Segment"/>
</dbReference>
<reference evidence="3" key="1">
    <citation type="submission" date="2016-03" db="EMBL/GenBank/DDBJ databases">
        <authorList>
            <person name="Ploux O."/>
        </authorList>
    </citation>
    <scope>NUCLEOTIDE SEQUENCE [LARGE SCALE GENOMIC DNA]</scope>
</reference>
<keyword evidence="3" id="KW-1185">Reference proteome</keyword>
<dbReference type="KEGG" id="vg:29123913"/>
<evidence type="ECO:0000256" key="1">
    <source>
        <dbReference type="SAM" id="MobiDB-lite"/>
    </source>
</evidence>
<evidence type="ECO:0000313" key="2">
    <source>
        <dbReference type="EMBL" id="AMS03627.1"/>
    </source>
</evidence>
<feature type="region of interest" description="Disordered" evidence="1">
    <location>
        <begin position="20"/>
        <end position="56"/>
    </location>
</feature>
<sequence>MGEAVFYHINMKFTHIHPSTPTTINSSGRARAPLGAQSRVPRHITTHTTAPREARN</sequence>